<dbReference type="GO" id="GO:0016485">
    <property type="term" value="P:protein processing"/>
    <property type="evidence" value="ECO:0007669"/>
    <property type="project" value="TreeGrafter"/>
</dbReference>
<dbReference type="GO" id="GO:0005886">
    <property type="term" value="C:plasma membrane"/>
    <property type="evidence" value="ECO:0007669"/>
    <property type="project" value="TreeGrafter"/>
</dbReference>
<protein>
    <recommendedName>
        <fullName evidence="4">M13 family peptidase</fullName>
    </recommendedName>
</protein>
<proteinExistence type="predicted"/>
<dbReference type="SUPFAM" id="SSF55486">
    <property type="entry name" value="Metalloproteases ('zincins'), catalytic domain"/>
    <property type="match status" value="1"/>
</dbReference>
<dbReference type="Proteomes" id="UP001321473">
    <property type="component" value="Unassembled WGS sequence"/>
</dbReference>
<dbReference type="InterPro" id="IPR000718">
    <property type="entry name" value="Peptidase_M13"/>
</dbReference>
<gene>
    <name evidence="2" type="ORF">V5799_027985</name>
</gene>
<feature type="chain" id="PRO_5042966917" description="M13 family peptidase" evidence="1">
    <location>
        <begin position="22"/>
        <end position="92"/>
    </location>
</feature>
<evidence type="ECO:0000313" key="2">
    <source>
        <dbReference type="EMBL" id="KAK8760748.1"/>
    </source>
</evidence>
<keyword evidence="1" id="KW-0732">Signal</keyword>
<evidence type="ECO:0000313" key="3">
    <source>
        <dbReference type="Proteomes" id="UP001321473"/>
    </source>
</evidence>
<accession>A0AAQ4DE58</accession>
<evidence type="ECO:0008006" key="4">
    <source>
        <dbReference type="Google" id="ProtNLM"/>
    </source>
</evidence>
<dbReference type="PANTHER" id="PTHR11733">
    <property type="entry name" value="ZINC METALLOPROTEASE FAMILY M13 NEPRILYSIN-RELATED"/>
    <property type="match status" value="1"/>
</dbReference>
<dbReference type="PROSITE" id="PS51885">
    <property type="entry name" value="NEPRILYSIN"/>
    <property type="match status" value="1"/>
</dbReference>
<sequence length="92" mass="10149">MKLILLGLFLLPALLPLYASADYDRNENFYVCESTECQARAKLINESLNTSVDPCEDFYSYACAIFENMTIATADQSPAEKAGVFFKACSGT</sequence>
<evidence type="ECO:0000256" key="1">
    <source>
        <dbReference type="SAM" id="SignalP"/>
    </source>
</evidence>
<dbReference type="InterPro" id="IPR024079">
    <property type="entry name" value="MetalloPept_cat_dom_sf"/>
</dbReference>
<reference evidence="2 3" key="1">
    <citation type="journal article" date="2023" name="Arcadia Sci">
        <title>De novo assembly of a long-read Amblyomma americanum tick genome.</title>
        <authorList>
            <person name="Chou S."/>
            <person name="Poskanzer K.E."/>
            <person name="Rollins M."/>
            <person name="Thuy-Boun P.S."/>
        </authorList>
    </citation>
    <scope>NUCLEOTIDE SEQUENCE [LARGE SCALE GENOMIC DNA]</scope>
    <source>
        <strain evidence="2">F_SG_1</strain>
        <tissue evidence="2">Salivary glands</tissue>
    </source>
</reference>
<feature type="signal peptide" evidence="1">
    <location>
        <begin position="1"/>
        <end position="21"/>
    </location>
</feature>
<dbReference type="GO" id="GO:0004222">
    <property type="term" value="F:metalloendopeptidase activity"/>
    <property type="evidence" value="ECO:0007669"/>
    <property type="project" value="InterPro"/>
</dbReference>
<dbReference type="PANTHER" id="PTHR11733:SF167">
    <property type="entry name" value="FI17812P1-RELATED"/>
    <property type="match status" value="1"/>
</dbReference>
<keyword evidence="3" id="KW-1185">Reference proteome</keyword>
<comment type="caution">
    <text evidence="2">The sequence shown here is derived from an EMBL/GenBank/DDBJ whole genome shotgun (WGS) entry which is preliminary data.</text>
</comment>
<dbReference type="Gene3D" id="3.40.390.10">
    <property type="entry name" value="Collagenase (Catalytic Domain)"/>
    <property type="match status" value="1"/>
</dbReference>
<dbReference type="AlphaFoldDB" id="A0AAQ4DE58"/>
<dbReference type="EMBL" id="JARKHS020031955">
    <property type="protein sequence ID" value="KAK8760748.1"/>
    <property type="molecule type" value="Genomic_DNA"/>
</dbReference>
<name>A0AAQ4DE58_AMBAM</name>
<organism evidence="2 3">
    <name type="scientific">Amblyomma americanum</name>
    <name type="common">Lone star tick</name>
    <dbReference type="NCBI Taxonomy" id="6943"/>
    <lineage>
        <taxon>Eukaryota</taxon>
        <taxon>Metazoa</taxon>
        <taxon>Ecdysozoa</taxon>
        <taxon>Arthropoda</taxon>
        <taxon>Chelicerata</taxon>
        <taxon>Arachnida</taxon>
        <taxon>Acari</taxon>
        <taxon>Parasitiformes</taxon>
        <taxon>Ixodida</taxon>
        <taxon>Ixodoidea</taxon>
        <taxon>Ixodidae</taxon>
        <taxon>Amblyomminae</taxon>
        <taxon>Amblyomma</taxon>
    </lineage>
</organism>